<dbReference type="InterPro" id="IPR004365">
    <property type="entry name" value="NA-bd_OB_tRNA"/>
</dbReference>
<dbReference type="Proteomes" id="UP000318542">
    <property type="component" value="Unassembled WGS sequence"/>
</dbReference>
<organism evidence="4 5">
    <name type="scientific">Tepidimonas thermarum</name>
    <dbReference type="NCBI Taxonomy" id="335431"/>
    <lineage>
        <taxon>Bacteria</taxon>
        <taxon>Pseudomonadati</taxon>
        <taxon>Pseudomonadota</taxon>
        <taxon>Betaproteobacteria</taxon>
        <taxon>Burkholderiales</taxon>
        <taxon>Tepidimonas</taxon>
    </lineage>
</organism>
<protein>
    <recommendedName>
        <fullName evidence="2">Error-prone DNA polymerase</fullName>
    </recommendedName>
</protein>
<dbReference type="CDD" id="cd04485">
    <property type="entry name" value="DnaE_OBF"/>
    <property type="match status" value="1"/>
</dbReference>
<gene>
    <name evidence="4" type="primary">dnaE2</name>
    <name evidence="4" type="ORF">Tther_02351</name>
</gene>
<dbReference type="GO" id="GO:0016779">
    <property type="term" value="F:nucleotidyltransferase activity"/>
    <property type="evidence" value="ECO:0007669"/>
    <property type="project" value="UniProtKB-KW"/>
</dbReference>
<dbReference type="EMBL" id="VJOL01000063">
    <property type="protein sequence ID" value="TSE28091.1"/>
    <property type="molecule type" value="Genomic_DNA"/>
</dbReference>
<reference evidence="4 5" key="1">
    <citation type="submission" date="2019-07" db="EMBL/GenBank/DDBJ databases">
        <title>Tepidimonas thermarum AA-1 draft genome.</title>
        <authorList>
            <person name="Da Costa M.S."/>
            <person name="Froufe H.J.C."/>
            <person name="Egas C."/>
            <person name="Albuquerque L."/>
        </authorList>
    </citation>
    <scope>NUCLEOTIDE SEQUENCE [LARGE SCALE GENOMIC DNA]</scope>
    <source>
        <strain evidence="4 5">AA-1</strain>
    </source>
</reference>
<dbReference type="InterPro" id="IPR004805">
    <property type="entry name" value="DnaE2/DnaE/PolC"/>
</dbReference>
<comment type="similarity">
    <text evidence="1">Belongs to the DNA polymerase type-C family. DnaE2 subfamily.</text>
</comment>
<keyword evidence="4" id="KW-0808">Transferase</keyword>
<comment type="caution">
    <text evidence="4">The sequence shown here is derived from an EMBL/GenBank/DDBJ whole genome shotgun (WGS) entry which is preliminary data.</text>
</comment>
<keyword evidence="5" id="KW-1185">Reference proteome</keyword>
<evidence type="ECO:0000256" key="2">
    <source>
        <dbReference type="ARBA" id="ARBA00017273"/>
    </source>
</evidence>
<evidence type="ECO:0000256" key="1">
    <source>
        <dbReference type="ARBA" id="ARBA00007391"/>
    </source>
</evidence>
<dbReference type="AlphaFoldDB" id="A0A554WX02"/>
<evidence type="ECO:0000259" key="3">
    <source>
        <dbReference type="Pfam" id="PF01336"/>
    </source>
</evidence>
<evidence type="ECO:0000313" key="4">
    <source>
        <dbReference type="EMBL" id="TSE28091.1"/>
    </source>
</evidence>
<accession>A0A554WX02</accession>
<dbReference type="GO" id="GO:0006260">
    <property type="term" value="P:DNA replication"/>
    <property type="evidence" value="ECO:0007669"/>
    <property type="project" value="InterPro"/>
</dbReference>
<sequence length="138" mass="15449">MWQDYASLGLSLRAHPLALLRARLPAPRWLHAERLRRQPNGRLVGTCGLVTARQKPGTARGVLFLTLEDETGTIPVIVWRHVQARFGPALLHGRLLAIRGQWRRQGEGEHAVCHLIAGHVQDLSAWLGELAVPSRDFH</sequence>
<dbReference type="GO" id="GO:0008408">
    <property type="term" value="F:3'-5' exonuclease activity"/>
    <property type="evidence" value="ECO:0007669"/>
    <property type="project" value="InterPro"/>
</dbReference>
<name>A0A554WX02_9BURK</name>
<dbReference type="GO" id="GO:0003676">
    <property type="term" value="F:nucleic acid binding"/>
    <property type="evidence" value="ECO:0007669"/>
    <property type="project" value="InterPro"/>
</dbReference>
<dbReference type="PANTHER" id="PTHR32294">
    <property type="entry name" value="DNA POLYMERASE III SUBUNIT ALPHA"/>
    <property type="match status" value="1"/>
</dbReference>
<dbReference type="Pfam" id="PF01336">
    <property type="entry name" value="tRNA_anti-codon"/>
    <property type="match status" value="1"/>
</dbReference>
<dbReference type="PANTHER" id="PTHR32294:SF4">
    <property type="entry name" value="ERROR-PRONE DNA POLYMERASE"/>
    <property type="match status" value="1"/>
</dbReference>
<keyword evidence="4" id="KW-0548">Nucleotidyltransferase</keyword>
<feature type="domain" description="OB" evidence="3">
    <location>
        <begin position="47"/>
        <end position="109"/>
    </location>
</feature>
<evidence type="ECO:0000313" key="5">
    <source>
        <dbReference type="Proteomes" id="UP000318542"/>
    </source>
</evidence>
<proteinExistence type="inferred from homology"/>